<evidence type="ECO:0000313" key="2">
    <source>
        <dbReference type="EMBL" id="PKU59020.1"/>
    </source>
</evidence>
<feature type="domain" description="F-box" evidence="1">
    <location>
        <begin position="12"/>
        <end position="58"/>
    </location>
</feature>
<reference evidence="2 3" key="2">
    <citation type="journal article" date="2017" name="Nature">
        <title>The Apostasia genome and the evolution of orchids.</title>
        <authorList>
            <person name="Zhang G.Q."/>
            <person name="Liu K.W."/>
            <person name="Li Z."/>
            <person name="Lohaus R."/>
            <person name="Hsiao Y.Y."/>
            <person name="Niu S.C."/>
            <person name="Wang J.Y."/>
            <person name="Lin Y.C."/>
            <person name="Xu Q."/>
            <person name="Chen L.J."/>
            <person name="Yoshida K."/>
            <person name="Fujiwara S."/>
            <person name="Wang Z.W."/>
            <person name="Zhang Y.Q."/>
            <person name="Mitsuda N."/>
            <person name="Wang M."/>
            <person name="Liu G.H."/>
            <person name="Pecoraro L."/>
            <person name="Huang H.X."/>
            <person name="Xiao X.J."/>
            <person name="Lin M."/>
            <person name="Wu X.Y."/>
            <person name="Wu W.L."/>
            <person name="Chen Y.Y."/>
            <person name="Chang S.B."/>
            <person name="Sakamoto S."/>
            <person name="Ohme-Takagi M."/>
            <person name="Yagi M."/>
            <person name="Zeng S.J."/>
            <person name="Shen C.Y."/>
            <person name="Yeh C.M."/>
            <person name="Luo Y.B."/>
            <person name="Tsai W.C."/>
            <person name="Van de Peer Y."/>
            <person name="Liu Z.J."/>
        </authorList>
    </citation>
    <scope>NUCLEOTIDE SEQUENCE [LARGE SCALE GENOMIC DNA]</scope>
    <source>
        <tissue evidence="2">The whole plant</tissue>
    </source>
</reference>
<dbReference type="InterPro" id="IPR045283">
    <property type="entry name" value="AT3G44326-like"/>
</dbReference>
<dbReference type="SUPFAM" id="SSF81383">
    <property type="entry name" value="F-box domain"/>
    <property type="match status" value="1"/>
</dbReference>
<sequence length="281" mass="31614">MEEAKLNNSVTSTTIEEIHPDILNQVLNHLDGTSLASVNSATSYLRSISSHPDLWRYLCLSTWPSLHHPRILPLVNSSPHRFFSDVFPYPTSFTPTNNADLPDELISAVDLYKNDIPISSFVLESDTSSPNPLFHISPFVISGPDIVTDVLPEELTLSWIVIDPTTGRAVNLSSRRAMVVRRHCLCWEAVARFTTARDGWVVGVLVKWWDEGLGLVELHLTIWDEGGAPVSYMEGLRVVMAAMDAERKALGEEEANEGYFEYYDIKINKEEVRQKSEWTGI</sequence>
<dbReference type="Proteomes" id="UP000233837">
    <property type="component" value="Unassembled WGS sequence"/>
</dbReference>
<evidence type="ECO:0000259" key="1">
    <source>
        <dbReference type="PROSITE" id="PS50181"/>
    </source>
</evidence>
<dbReference type="InterPro" id="IPR001810">
    <property type="entry name" value="F-box_dom"/>
</dbReference>
<dbReference type="PANTHER" id="PTHR33736:SF13">
    <property type="entry name" value="OS11G0155100 PROTEIN"/>
    <property type="match status" value="1"/>
</dbReference>
<dbReference type="PROSITE" id="PS50181">
    <property type="entry name" value="FBOX"/>
    <property type="match status" value="1"/>
</dbReference>
<gene>
    <name evidence="2" type="ORF">MA16_Dca028058</name>
</gene>
<dbReference type="PANTHER" id="PTHR33736">
    <property type="entry name" value="F-BOX PROTEIN-RELATED"/>
    <property type="match status" value="1"/>
</dbReference>
<reference evidence="2 3" key="1">
    <citation type="journal article" date="2016" name="Sci. Rep.">
        <title>The Dendrobium catenatum Lindl. genome sequence provides insights into polysaccharide synthase, floral development and adaptive evolution.</title>
        <authorList>
            <person name="Zhang G.Q."/>
            <person name="Xu Q."/>
            <person name="Bian C."/>
            <person name="Tsai W.C."/>
            <person name="Yeh C.M."/>
            <person name="Liu K.W."/>
            <person name="Yoshida K."/>
            <person name="Zhang L.S."/>
            <person name="Chang S.B."/>
            <person name="Chen F."/>
            <person name="Shi Y."/>
            <person name="Su Y.Y."/>
            <person name="Zhang Y.Q."/>
            <person name="Chen L.J."/>
            <person name="Yin Y."/>
            <person name="Lin M."/>
            <person name="Huang H."/>
            <person name="Deng H."/>
            <person name="Wang Z.W."/>
            <person name="Zhu S.L."/>
            <person name="Zhao X."/>
            <person name="Deng C."/>
            <person name="Niu S.C."/>
            <person name="Huang J."/>
            <person name="Wang M."/>
            <person name="Liu G.H."/>
            <person name="Yang H.J."/>
            <person name="Xiao X.J."/>
            <person name="Hsiao Y.Y."/>
            <person name="Wu W.L."/>
            <person name="Chen Y.Y."/>
            <person name="Mitsuda N."/>
            <person name="Ohme-Takagi M."/>
            <person name="Luo Y.B."/>
            <person name="Van de Peer Y."/>
            <person name="Liu Z.J."/>
        </authorList>
    </citation>
    <scope>NUCLEOTIDE SEQUENCE [LARGE SCALE GENOMIC DNA]</scope>
    <source>
        <tissue evidence="2">The whole plant</tissue>
    </source>
</reference>
<proteinExistence type="predicted"/>
<dbReference type="InterPro" id="IPR036047">
    <property type="entry name" value="F-box-like_dom_sf"/>
</dbReference>
<organism evidence="2 3">
    <name type="scientific">Dendrobium catenatum</name>
    <dbReference type="NCBI Taxonomy" id="906689"/>
    <lineage>
        <taxon>Eukaryota</taxon>
        <taxon>Viridiplantae</taxon>
        <taxon>Streptophyta</taxon>
        <taxon>Embryophyta</taxon>
        <taxon>Tracheophyta</taxon>
        <taxon>Spermatophyta</taxon>
        <taxon>Magnoliopsida</taxon>
        <taxon>Liliopsida</taxon>
        <taxon>Asparagales</taxon>
        <taxon>Orchidaceae</taxon>
        <taxon>Epidendroideae</taxon>
        <taxon>Malaxideae</taxon>
        <taxon>Dendrobiinae</taxon>
        <taxon>Dendrobium</taxon>
    </lineage>
</organism>
<dbReference type="AlphaFoldDB" id="A0A2I0V6H6"/>
<accession>A0A2I0V6H6</accession>
<dbReference type="EMBL" id="KZ505630">
    <property type="protein sequence ID" value="PKU59020.1"/>
    <property type="molecule type" value="Genomic_DNA"/>
</dbReference>
<keyword evidence="3" id="KW-1185">Reference proteome</keyword>
<dbReference type="Gene3D" id="1.20.1280.50">
    <property type="match status" value="1"/>
</dbReference>
<evidence type="ECO:0000313" key="3">
    <source>
        <dbReference type="Proteomes" id="UP000233837"/>
    </source>
</evidence>
<name>A0A2I0V6H6_9ASPA</name>
<protein>
    <submittedName>
        <fullName evidence="2">F-box protein</fullName>
    </submittedName>
</protein>